<gene>
    <name evidence="9" type="ORF">NAS2_0906</name>
</gene>
<keyword evidence="3 6" id="KW-0863">Zinc-finger</keyword>
<dbReference type="FunFam" id="2.60.260.20:FF:000013">
    <property type="entry name" value="DnaJ subfamily B member 11"/>
    <property type="match status" value="1"/>
</dbReference>
<dbReference type="AlphaFoldDB" id="A0A4P2VMQ1"/>
<dbReference type="InterPro" id="IPR008971">
    <property type="entry name" value="HSP40/DnaJ_pept-bd"/>
</dbReference>
<dbReference type="GO" id="GO:0031072">
    <property type="term" value="F:heat shock protein binding"/>
    <property type="evidence" value="ECO:0007669"/>
    <property type="project" value="InterPro"/>
</dbReference>
<dbReference type="GO" id="GO:0009408">
    <property type="term" value="P:response to heat"/>
    <property type="evidence" value="ECO:0007669"/>
    <property type="project" value="InterPro"/>
</dbReference>
<evidence type="ECO:0000259" key="8">
    <source>
        <dbReference type="PROSITE" id="PS51188"/>
    </source>
</evidence>
<dbReference type="Pfam" id="PF00684">
    <property type="entry name" value="DnaJ_CXXCXGXG"/>
    <property type="match status" value="1"/>
</dbReference>
<dbReference type="InterPro" id="IPR036869">
    <property type="entry name" value="J_dom_sf"/>
</dbReference>
<dbReference type="SUPFAM" id="SSF57938">
    <property type="entry name" value="DnaJ/Hsp40 cysteine-rich domain"/>
    <property type="match status" value="1"/>
</dbReference>
<feature type="domain" description="J" evidence="7">
    <location>
        <begin position="9"/>
        <end position="73"/>
    </location>
</feature>
<dbReference type="FunFam" id="1.10.287.110:FF:000034">
    <property type="entry name" value="Chaperone protein DnaJ"/>
    <property type="match status" value="1"/>
</dbReference>
<protein>
    <submittedName>
        <fullName evidence="9">Chaperone protein DnaJ</fullName>
    </submittedName>
</protein>
<dbReference type="KEGG" id="ccai:NAS2_0906"/>
<dbReference type="Gene3D" id="2.10.230.10">
    <property type="entry name" value="Heat shock protein DnaJ, cysteine-rich domain"/>
    <property type="match status" value="1"/>
</dbReference>
<dbReference type="SMART" id="SM00271">
    <property type="entry name" value="DnaJ"/>
    <property type="match status" value="1"/>
</dbReference>
<dbReference type="PROSITE" id="PS51188">
    <property type="entry name" value="ZF_CR"/>
    <property type="match status" value="1"/>
</dbReference>
<evidence type="ECO:0000259" key="7">
    <source>
        <dbReference type="PROSITE" id="PS50076"/>
    </source>
</evidence>
<dbReference type="GeneID" id="55584717"/>
<feature type="zinc finger region" description="CR-type" evidence="6">
    <location>
        <begin position="136"/>
        <end position="218"/>
    </location>
</feature>
<proteinExistence type="inferred from homology"/>
<dbReference type="PROSITE" id="PS50076">
    <property type="entry name" value="DNAJ_2"/>
    <property type="match status" value="1"/>
</dbReference>
<dbReference type="CDD" id="cd06257">
    <property type="entry name" value="DnaJ"/>
    <property type="match status" value="1"/>
</dbReference>
<dbReference type="FunFam" id="2.10.230.10:FF:000002">
    <property type="entry name" value="Molecular chaperone DnaJ"/>
    <property type="match status" value="1"/>
</dbReference>
<evidence type="ECO:0000256" key="6">
    <source>
        <dbReference type="PROSITE-ProRule" id="PRU00546"/>
    </source>
</evidence>
<dbReference type="RefSeq" id="WP_174448540.1">
    <property type="nucleotide sequence ID" value="NZ_AP018732.1"/>
</dbReference>
<dbReference type="GO" id="GO:0005737">
    <property type="term" value="C:cytoplasm"/>
    <property type="evidence" value="ECO:0007669"/>
    <property type="project" value="TreeGrafter"/>
</dbReference>
<keyword evidence="10" id="KW-1185">Reference proteome</keyword>
<reference evidence="9 10" key="1">
    <citation type="journal article" date="2019" name="ISME J.">
        <title>Isolation and characterization of a thermophilic sulfur- and iron-reducing thaumarchaeote from a terrestrial acidic hot spring.</title>
        <authorList>
            <person name="Kato S."/>
            <person name="Itoh T."/>
            <person name="Yuki M."/>
            <person name="Nagamori M."/>
            <person name="Ohnishi M."/>
            <person name="Uematsu K."/>
            <person name="Suzuki K."/>
            <person name="Takashina T."/>
            <person name="Ohkuma M."/>
        </authorList>
    </citation>
    <scope>NUCLEOTIDE SEQUENCE [LARGE SCALE GENOMIC DNA]</scope>
    <source>
        <strain evidence="9 10">NAS-02</strain>
    </source>
</reference>
<dbReference type="Pfam" id="PF01556">
    <property type="entry name" value="DnaJ_C"/>
    <property type="match status" value="1"/>
</dbReference>
<dbReference type="PRINTS" id="PR00625">
    <property type="entry name" value="JDOMAIN"/>
</dbReference>
<dbReference type="InterPro" id="IPR018253">
    <property type="entry name" value="DnaJ_domain_CS"/>
</dbReference>
<evidence type="ECO:0000256" key="1">
    <source>
        <dbReference type="ARBA" id="ARBA00022723"/>
    </source>
</evidence>
<evidence type="ECO:0000256" key="3">
    <source>
        <dbReference type="ARBA" id="ARBA00022771"/>
    </source>
</evidence>
<dbReference type="PROSITE" id="PS00636">
    <property type="entry name" value="DNAJ_1"/>
    <property type="match status" value="1"/>
</dbReference>
<dbReference type="Proteomes" id="UP000509448">
    <property type="component" value="Chromosome"/>
</dbReference>
<dbReference type="InterPro" id="IPR001623">
    <property type="entry name" value="DnaJ_domain"/>
</dbReference>
<evidence type="ECO:0000256" key="4">
    <source>
        <dbReference type="ARBA" id="ARBA00022833"/>
    </source>
</evidence>
<accession>A0A4P2VMQ1</accession>
<dbReference type="GO" id="GO:0051082">
    <property type="term" value="F:unfolded protein binding"/>
    <property type="evidence" value="ECO:0007669"/>
    <property type="project" value="InterPro"/>
</dbReference>
<dbReference type="Gene3D" id="1.10.287.110">
    <property type="entry name" value="DnaJ domain"/>
    <property type="match status" value="1"/>
</dbReference>
<dbReference type="Gene3D" id="2.60.260.20">
    <property type="entry name" value="Urease metallochaperone UreE, N-terminal domain"/>
    <property type="match status" value="2"/>
</dbReference>
<dbReference type="InterPro" id="IPR036410">
    <property type="entry name" value="HSP_DnaJ_Cys-rich_dom_sf"/>
</dbReference>
<sequence length="365" mass="39694">MSAGSGEKDYYEILGVPRDATPDQIKAAYRKLALQYHPDRNKSPDAEEKFKEITEAYAVLSDPEKRRQYDAYGASGIHQRYTEEDLFGGVNFEDLFRGFGMNFGDLLNEMFGFRAGAAREVAQASVELTLDEVASGADKEIVLERYEKCEVCGGTGAAPGTSPMTCPECGGTGQVRRTRSAGFMTVVTVETCPRCHGRGKIVGTPCRACGGTGRVRRSVKLKVHVPAGVEDGDELRLRHEGNYVDGKVEDAYVSVRVAPHPRFTRNGADLMTTLDVSCVDAALGEEVELEGLGGERIRLRIPEGAGSGEVIRIKGKGLPKANGFGRGSIYVTLNVSVPRGLTREQKDVLRRLRDQLASGRQRATS</sequence>
<evidence type="ECO:0000313" key="9">
    <source>
        <dbReference type="EMBL" id="BBE42295.1"/>
    </source>
</evidence>
<dbReference type="GO" id="GO:0008270">
    <property type="term" value="F:zinc ion binding"/>
    <property type="evidence" value="ECO:0007669"/>
    <property type="project" value="UniProtKB-KW"/>
</dbReference>
<organism evidence="9 10">
    <name type="scientific">Conexivisphaera calida</name>
    <dbReference type="NCBI Taxonomy" id="1874277"/>
    <lineage>
        <taxon>Archaea</taxon>
        <taxon>Nitrososphaerota</taxon>
        <taxon>Conexivisphaeria</taxon>
        <taxon>Conexivisphaerales</taxon>
        <taxon>Conexivisphaeraceae</taxon>
        <taxon>Conexivisphaera</taxon>
    </lineage>
</organism>
<feature type="domain" description="CR-type" evidence="8">
    <location>
        <begin position="136"/>
        <end position="218"/>
    </location>
</feature>
<dbReference type="OrthoDB" id="8967at2157"/>
<dbReference type="NCBIfam" id="NF008035">
    <property type="entry name" value="PRK10767.1"/>
    <property type="match status" value="1"/>
</dbReference>
<dbReference type="Pfam" id="PF00226">
    <property type="entry name" value="DnaJ"/>
    <property type="match status" value="1"/>
</dbReference>
<dbReference type="GO" id="GO:0042026">
    <property type="term" value="P:protein refolding"/>
    <property type="evidence" value="ECO:0007669"/>
    <property type="project" value="TreeGrafter"/>
</dbReference>
<dbReference type="PANTHER" id="PTHR43096:SF52">
    <property type="entry name" value="DNAJ HOMOLOG 1, MITOCHONDRIAL-RELATED"/>
    <property type="match status" value="1"/>
</dbReference>
<dbReference type="SUPFAM" id="SSF46565">
    <property type="entry name" value="Chaperone J-domain"/>
    <property type="match status" value="1"/>
</dbReference>
<dbReference type="InterPro" id="IPR002939">
    <property type="entry name" value="DnaJ_C"/>
</dbReference>
<dbReference type="PANTHER" id="PTHR43096">
    <property type="entry name" value="DNAJ HOMOLOG 1, MITOCHONDRIAL-RELATED"/>
    <property type="match status" value="1"/>
</dbReference>
<name>A0A4P2VMQ1_9ARCH</name>
<dbReference type="CDD" id="cd10747">
    <property type="entry name" value="DnaJ_C"/>
    <property type="match status" value="1"/>
</dbReference>
<dbReference type="EMBL" id="AP018732">
    <property type="protein sequence ID" value="BBE42295.1"/>
    <property type="molecule type" value="Genomic_DNA"/>
</dbReference>
<keyword evidence="2" id="KW-0677">Repeat</keyword>
<dbReference type="InterPro" id="IPR012724">
    <property type="entry name" value="DnaJ"/>
</dbReference>
<keyword evidence="4 6" id="KW-0862">Zinc</keyword>
<dbReference type="GO" id="GO:0005524">
    <property type="term" value="F:ATP binding"/>
    <property type="evidence" value="ECO:0007669"/>
    <property type="project" value="InterPro"/>
</dbReference>
<dbReference type="CDD" id="cd10719">
    <property type="entry name" value="DnaJ_zf"/>
    <property type="match status" value="1"/>
</dbReference>
<evidence type="ECO:0000256" key="5">
    <source>
        <dbReference type="ARBA" id="ARBA00023186"/>
    </source>
</evidence>
<evidence type="ECO:0000313" key="10">
    <source>
        <dbReference type="Proteomes" id="UP000509448"/>
    </source>
</evidence>
<keyword evidence="5" id="KW-0143">Chaperone</keyword>
<dbReference type="SUPFAM" id="SSF49493">
    <property type="entry name" value="HSP40/DnaJ peptide-binding domain"/>
    <property type="match status" value="2"/>
</dbReference>
<evidence type="ECO:0000256" key="2">
    <source>
        <dbReference type="ARBA" id="ARBA00022737"/>
    </source>
</evidence>
<dbReference type="HAMAP" id="MF_01152">
    <property type="entry name" value="DnaJ"/>
    <property type="match status" value="1"/>
</dbReference>
<keyword evidence="1 6" id="KW-0479">Metal-binding</keyword>
<dbReference type="InterPro" id="IPR001305">
    <property type="entry name" value="HSP_DnaJ_Cys-rich_dom"/>
</dbReference>